<dbReference type="PROSITE" id="PS50259">
    <property type="entry name" value="G_PROTEIN_RECEP_F3_4"/>
    <property type="match status" value="1"/>
</dbReference>
<feature type="transmembrane region" description="Helical" evidence="9">
    <location>
        <begin position="176"/>
        <end position="195"/>
    </location>
</feature>
<evidence type="ECO:0000256" key="8">
    <source>
        <dbReference type="ARBA" id="ARBA00023224"/>
    </source>
</evidence>
<dbReference type="PRINTS" id="PR00248">
    <property type="entry name" value="GPCRMGR"/>
</dbReference>
<reference evidence="13" key="1">
    <citation type="submission" date="2017-02" db="UniProtKB">
        <authorList>
            <consortium name="WormBaseParasite"/>
        </authorList>
    </citation>
    <scope>IDENTIFICATION</scope>
</reference>
<dbReference type="Proteomes" id="UP000282613">
    <property type="component" value="Unassembled WGS sequence"/>
</dbReference>
<dbReference type="STRING" id="60517.A0A0R3W4A7"/>
<evidence type="ECO:0000259" key="10">
    <source>
        <dbReference type="PROSITE" id="PS50259"/>
    </source>
</evidence>
<keyword evidence="4 9" id="KW-1133">Transmembrane helix</keyword>
<feature type="transmembrane region" description="Helical" evidence="9">
    <location>
        <begin position="17"/>
        <end position="40"/>
    </location>
</feature>
<gene>
    <name evidence="11" type="ORF">TASK_LOCUS4841</name>
</gene>
<keyword evidence="7" id="KW-0325">Glycoprotein</keyword>
<keyword evidence="2" id="KW-1003">Cell membrane</keyword>
<dbReference type="EMBL" id="UYRS01018374">
    <property type="protein sequence ID" value="VDK34085.1"/>
    <property type="molecule type" value="Genomic_DNA"/>
</dbReference>
<keyword evidence="8" id="KW-0807">Transducer</keyword>
<dbReference type="PANTHER" id="PTHR24060">
    <property type="entry name" value="METABOTROPIC GLUTAMATE RECEPTOR"/>
    <property type="match status" value="1"/>
</dbReference>
<dbReference type="PROSITE" id="PS00981">
    <property type="entry name" value="G_PROTEIN_RECEP_F3_3"/>
    <property type="match status" value="1"/>
</dbReference>
<keyword evidence="5" id="KW-0675">Receptor</keyword>
<reference evidence="11 12" key="2">
    <citation type="submission" date="2018-11" db="EMBL/GenBank/DDBJ databases">
        <authorList>
            <consortium name="Pathogen Informatics"/>
        </authorList>
    </citation>
    <scope>NUCLEOTIDE SEQUENCE [LARGE SCALE GENOMIC DNA]</scope>
</reference>
<feature type="transmembrane region" description="Helical" evidence="9">
    <location>
        <begin position="236"/>
        <end position="262"/>
    </location>
</feature>
<evidence type="ECO:0000256" key="5">
    <source>
        <dbReference type="ARBA" id="ARBA00023040"/>
    </source>
</evidence>
<dbReference type="InterPro" id="IPR017978">
    <property type="entry name" value="GPCR_3_C"/>
</dbReference>
<dbReference type="Pfam" id="PF00003">
    <property type="entry name" value="7tm_3"/>
    <property type="match status" value="1"/>
</dbReference>
<keyword evidence="12" id="KW-1185">Reference proteome</keyword>
<dbReference type="InterPro" id="IPR017979">
    <property type="entry name" value="GPCR_3_CS"/>
</dbReference>
<dbReference type="InterPro" id="IPR050726">
    <property type="entry name" value="mGluR"/>
</dbReference>
<dbReference type="AlphaFoldDB" id="A0A0R3W4A7"/>
<feature type="transmembrane region" description="Helical" evidence="9">
    <location>
        <begin position="52"/>
        <end position="73"/>
    </location>
</feature>
<protein>
    <submittedName>
        <fullName evidence="13">G_PROTEIN_RECEP_F3_4 domain-containing protein</fullName>
    </submittedName>
</protein>
<dbReference type="OrthoDB" id="425344at2759"/>
<evidence type="ECO:0000256" key="7">
    <source>
        <dbReference type="ARBA" id="ARBA00023180"/>
    </source>
</evidence>
<sequence>CEPIDPKYPHWKDSSCLTAIVFASLGGLLTILILVVFIVYRNTAVVKASTRELMWLILVAMLFAHAFTVLVLFRPSTFTCALQRTLPGLAFTAIYAALVTKTNRIARIMEGSKRILVKKQRFLSTPAQLFITGTLVAVEAAVIATMLIIEPPGTKLQFSKDLIRARLCCNTSQRGTIIPLAFPILLIVMCTIYAIKTRNLPQNFNEAKFIGFTMYTTCVLWLSIIPVYLSGYKTEVTLTLCISVSATIALTVLFMPKTYIILCRPEKNSRMSFTTAKDIQCHIGVLQTKINKKDKSKKTMFGKK</sequence>
<evidence type="ECO:0000256" key="6">
    <source>
        <dbReference type="ARBA" id="ARBA00023136"/>
    </source>
</evidence>
<dbReference type="CDD" id="cd15285">
    <property type="entry name" value="7tmC_mGluR_group1"/>
    <property type="match status" value="1"/>
</dbReference>
<proteinExistence type="predicted"/>
<dbReference type="GO" id="GO:0005886">
    <property type="term" value="C:plasma membrane"/>
    <property type="evidence" value="ECO:0007669"/>
    <property type="project" value="UniProtKB-SubCell"/>
</dbReference>
<evidence type="ECO:0000313" key="11">
    <source>
        <dbReference type="EMBL" id="VDK34085.1"/>
    </source>
</evidence>
<dbReference type="InterPro" id="IPR000337">
    <property type="entry name" value="GPCR_3"/>
</dbReference>
<name>A0A0R3W4A7_TAEAS</name>
<evidence type="ECO:0000256" key="9">
    <source>
        <dbReference type="SAM" id="Phobius"/>
    </source>
</evidence>
<evidence type="ECO:0000256" key="1">
    <source>
        <dbReference type="ARBA" id="ARBA00004651"/>
    </source>
</evidence>
<evidence type="ECO:0000313" key="12">
    <source>
        <dbReference type="Proteomes" id="UP000282613"/>
    </source>
</evidence>
<dbReference type="WBParaSite" id="TASK_0000484001-mRNA-1">
    <property type="protein sequence ID" value="TASK_0000484001-mRNA-1"/>
    <property type="gene ID" value="TASK_0000484001"/>
</dbReference>
<evidence type="ECO:0000313" key="13">
    <source>
        <dbReference type="WBParaSite" id="TASK_0000484001-mRNA-1"/>
    </source>
</evidence>
<keyword evidence="5" id="KW-0297">G-protein coupled receptor</keyword>
<feature type="transmembrane region" description="Helical" evidence="9">
    <location>
        <begin position="127"/>
        <end position="149"/>
    </location>
</feature>
<keyword evidence="3 9" id="KW-0812">Transmembrane</keyword>
<feature type="domain" description="G-protein coupled receptors family 3 profile" evidence="10">
    <location>
        <begin position="15"/>
        <end position="277"/>
    </location>
</feature>
<dbReference type="GO" id="GO:0004930">
    <property type="term" value="F:G protein-coupled receptor activity"/>
    <property type="evidence" value="ECO:0007669"/>
    <property type="project" value="UniProtKB-KW"/>
</dbReference>
<keyword evidence="6 9" id="KW-0472">Membrane</keyword>
<organism evidence="13">
    <name type="scientific">Taenia asiatica</name>
    <name type="common">Asian tapeworm</name>
    <dbReference type="NCBI Taxonomy" id="60517"/>
    <lineage>
        <taxon>Eukaryota</taxon>
        <taxon>Metazoa</taxon>
        <taxon>Spiralia</taxon>
        <taxon>Lophotrochozoa</taxon>
        <taxon>Platyhelminthes</taxon>
        <taxon>Cestoda</taxon>
        <taxon>Eucestoda</taxon>
        <taxon>Cyclophyllidea</taxon>
        <taxon>Taeniidae</taxon>
        <taxon>Taenia</taxon>
    </lineage>
</organism>
<evidence type="ECO:0000256" key="3">
    <source>
        <dbReference type="ARBA" id="ARBA00022692"/>
    </source>
</evidence>
<evidence type="ECO:0000256" key="2">
    <source>
        <dbReference type="ARBA" id="ARBA00022475"/>
    </source>
</evidence>
<accession>A0A0R3W4A7</accession>
<evidence type="ECO:0000256" key="4">
    <source>
        <dbReference type="ARBA" id="ARBA00022989"/>
    </source>
</evidence>
<comment type="subcellular location">
    <subcellularLocation>
        <location evidence="1">Cell membrane</location>
        <topology evidence="1">Multi-pass membrane protein</topology>
    </subcellularLocation>
</comment>
<feature type="transmembrane region" description="Helical" evidence="9">
    <location>
        <begin position="207"/>
        <end position="230"/>
    </location>
</feature>
<feature type="transmembrane region" description="Helical" evidence="9">
    <location>
        <begin position="85"/>
        <end position="106"/>
    </location>
</feature>